<gene>
    <name evidence="2" type="ORF">A4X20_06555</name>
</gene>
<protein>
    <submittedName>
        <fullName evidence="2">Polyketide cyclase</fullName>
    </submittedName>
</protein>
<dbReference type="OrthoDB" id="981191at2"/>
<dbReference type="AlphaFoldDB" id="A0A178LUA7"/>
<feature type="domain" description="SnoaL-like" evidence="1">
    <location>
        <begin position="2"/>
        <end position="121"/>
    </location>
</feature>
<organism evidence="2 3">
    <name type="scientific">Mycolicibacterium iranicum</name>
    <name type="common">Mycobacterium iranicum</name>
    <dbReference type="NCBI Taxonomy" id="912594"/>
    <lineage>
        <taxon>Bacteria</taxon>
        <taxon>Bacillati</taxon>
        <taxon>Actinomycetota</taxon>
        <taxon>Actinomycetes</taxon>
        <taxon>Mycobacteriales</taxon>
        <taxon>Mycobacteriaceae</taxon>
        <taxon>Mycolicibacterium</taxon>
    </lineage>
</organism>
<dbReference type="SUPFAM" id="SSF54427">
    <property type="entry name" value="NTF2-like"/>
    <property type="match status" value="1"/>
</dbReference>
<dbReference type="Proteomes" id="UP000078396">
    <property type="component" value="Unassembled WGS sequence"/>
</dbReference>
<dbReference type="Pfam" id="PF13577">
    <property type="entry name" value="SnoaL_4"/>
    <property type="match status" value="1"/>
</dbReference>
<dbReference type="Gene3D" id="3.10.450.50">
    <property type="match status" value="1"/>
</dbReference>
<proteinExistence type="predicted"/>
<evidence type="ECO:0000313" key="3">
    <source>
        <dbReference type="Proteomes" id="UP000078396"/>
    </source>
</evidence>
<dbReference type="RefSeq" id="WP_064283045.1">
    <property type="nucleotide sequence ID" value="NZ_LWCS01000032.1"/>
</dbReference>
<accession>A0A178LUA7</accession>
<dbReference type="InterPro" id="IPR032710">
    <property type="entry name" value="NTF2-like_dom_sf"/>
</dbReference>
<evidence type="ECO:0000259" key="1">
    <source>
        <dbReference type="Pfam" id="PF13577"/>
    </source>
</evidence>
<reference evidence="2 3" key="1">
    <citation type="submission" date="2016-04" db="EMBL/GenBank/DDBJ databases">
        <title>Draft Genome Sequences of Staphylococcus capitis Strain H36, S. capitis Strain H65, S. cohnii Strain H62, S. hominis Strain H69, Mycobacterium iranicum Strain H39, Plantibacter sp. Strain H53, Pseudomonas oryzihabitans Strain H72, and Microbacterium sp. Strain H83, isolated from residential settings.</title>
        <authorList>
            <person name="Lymperopoulou D."/>
            <person name="Adams R.I."/>
            <person name="Lindow S."/>
            <person name="Coil D.A."/>
            <person name="Jospin G."/>
            <person name="Eisen J.A."/>
        </authorList>
    </citation>
    <scope>NUCLEOTIDE SEQUENCE [LARGE SCALE GENOMIC DNA]</scope>
    <source>
        <strain evidence="2 3">H39</strain>
    </source>
</reference>
<evidence type="ECO:0000313" key="2">
    <source>
        <dbReference type="EMBL" id="OAN36842.1"/>
    </source>
</evidence>
<sequence>MTDRDDIVELTIRYATAIDSKQYSQLQDVFTHDATIDYGVVGRWTGGPQVAQFMEQAHVMAAATMHRMTNQAIVIDGDVATVRTYVDALILLEDGTGANPIGYYDDVIIRMASGWRISERTYTSVRLVAVPG</sequence>
<dbReference type="InterPro" id="IPR037401">
    <property type="entry name" value="SnoaL-like"/>
</dbReference>
<dbReference type="EMBL" id="LWCS01000032">
    <property type="protein sequence ID" value="OAN36842.1"/>
    <property type="molecule type" value="Genomic_DNA"/>
</dbReference>
<name>A0A178LUA7_MYCIR</name>
<comment type="caution">
    <text evidence="2">The sequence shown here is derived from an EMBL/GenBank/DDBJ whole genome shotgun (WGS) entry which is preliminary data.</text>
</comment>